<proteinExistence type="inferred from homology"/>
<dbReference type="Pfam" id="PF05602">
    <property type="entry name" value="CLPTM1"/>
    <property type="match status" value="1"/>
</dbReference>
<keyword evidence="9" id="KW-1185">Reference proteome</keyword>
<keyword evidence="3 7" id="KW-0812">Transmembrane</keyword>
<evidence type="ECO:0000256" key="5">
    <source>
        <dbReference type="ARBA" id="ARBA00023136"/>
    </source>
</evidence>
<dbReference type="GO" id="GO:0016020">
    <property type="term" value="C:membrane"/>
    <property type="evidence" value="ECO:0007669"/>
    <property type="project" value="UniProtKB-SubCell"/>
</dbReference>
<evidence type="ECO:0000256" key="7">
    <source>
        <dbReference type="SAM" id="Phobius"/>
    </source>
</evidence>
<feature type="transmembrane region" description="Helical" evidence="7">
    <location>
        <begin position="399"/>
        <end position="419"/>
    </location>
</feature>
<feature type="region of interest" description="Disordered" evidence="6">
    <location>
        <begin position="202"/>
        <end position="221"/>
    </location>
</feature>
<feature type="transmembrane region" description="Helical" evidence="7">
    <location>
        <begin position="425"/>
        <end position="442"/>
    </location>
</feature>
<feature type="transmembrane region" description="Helical" evidence="7">
    <location>
        <begin position="360"/>
        <end position="378"/>
    </location>
</feature>
<dbReference type="AlphaFoldDB" id="A0A9W8A2U2"/>
<evidence type="ECO:0000256" key="3">
    <source>
        <dbReference type="ARBA" id="ARBA00022692"/>
    </source>
</evidence>
<accession>A0A9W8A2U2</accession>
<dbReference type="InterPro" id="IPR008429">
    <property type="entry name" value="CLPTM1"/>
</dbReference>
<dbReference type="OrthoDB" id="378564at2759"/>
<dbReference type="Proteomes" id="UP001150569">
    <property type="component" value="Unassembled WGS sequence"/>
</dbReference>
<name>A0A9W8A2U2_9FUNG</name>
<dbReference type="GO" id="GO:0012505">
    <property type="term" value="C:endomembrane system"/>
    <property type="evidence" value="ECO:0007669"/>
    <property type="project" value="TreeGrafter"/>
</dbReference>
<feature type="region of interest" description="Disordered" evidence="6">
    <location>
        <begin position="461"/>
        <end position="490"/>
    </location>
</feature>
<evidence type="ECO:0000256" key="6">
    <source>
        <dbReference type="SAM" id="MobiDB-lite"/>
    </source>
</evidence>
<keyword evidence="5 7" id="KW-0472">Membrane</keyword>
<feature type="transmembrane region" description="Helical" evidence="7">
    <location>
        <begin position="537"/>
        <end position="558"/>
    </location>
</feature>
<comment type="subcellular location">
    <subcellularLocation>
        <location evidence="1">Membrane</location>
        <topology evidence="1">Multi-pass membrane protein</topology>
    </subcellularLocation>
</comment>
<evidence type="ECO:0000313" key="9">
    <source>
        <dbReference type="Proteomes" id="UP001150569"/>
    </source>
</evidence>
<evidence type="ECO:0000313" key="8">
    <source>
        <dbReference type="EMBL" id="KAJ1918914.1"/>
    </source>
</evidence>
<dbReference type="EMBL" id="JANBPT010000489">
    <property type="protein sequence ID" value="KAJ1918914.1"/>
    <property type="molecule type" value="Genomic_DNA"/>
</dbReference>
<feature type="transmembrane region" description="Helical" evidence="7">
    <location>
        <begin position="7"/>
        <end position="32"/>
    </location>
</feature>
<evidence type="ECO:0000256" key="2">
    <source>
        <dbReference type="ARBA" id="ARBA00009310"/>
    </source>
</evidence>
<gene>
    <name evidence="8" type="ORF">IWQ60_007378</name>
</gene>
<organism evidence="8 9">
    <name type="scientific">Tieghemiomyces parasiticus</name>
    <dbReference type="NCBI Taxonomy" id="78921"/>
    <lineage>
        <taxon>Eukaryota</taxon>
        <taxon>Fungi</taxon>
        <taxon>Fungi incertae sedis</taxon>
        <taxon>Zoopagomycota</taxon>
        <taxon>Kickxellomycotina</taxon>
        <taxon>Dimargaritomycetes</taxon>
        <taxon>Dimargaritales</taxon>
        <taxon>Dimargaritaceae</taxon>
        <taxon>Tieghemiomyces</taxon>
    </lineage>
</organism>
<comment type="similarity">
    <text evidence="2">Belongs to the CLPTM1 family.</text>
</comment>
<comment type="caution">
    <text evidence="8">The sequence shown here is derived from an EMBL/GenBank/DDBJ whole genome shotgun (WGS) entry which is preliminary data.</text>
</comment>
<evidence type="ECO:0000256" key="1">
    <source>
        <dbReference type="ARBA" id="ARBA00004141"/>
    </source>
</evidence>
<reference evidence="8" key="1">
    <citation type="submission" date="2022-07" db="EMBL/GenBank/DDBJ databases">
        <title>Phylogenomic reconstructions and comparative analyses of Kickxellomycotina fungi.</title>
        <authorList>
            <person name="Reynolds N.K."/>
            <person name="Stajich J.E."/>
            <person name="Barry K."/>
            <person name="Grigoriev I.V."/>
            <person name="Crous P."/>
            <person name="Smith M.E."/>
        </authorList>
    </citation>
    <scope>NUCLEOTIDE SEQUENCE</scope>
    <source>
        <strain evidence="8">RSA 861</strain>
    </source>
</reference>
<dbReference type="PANTHER" id="PTHR21347">
    <property type="entry name" value="CLEFT LIP AND PALATE ASSOCIATED TRANSMEMBRANE PROTEIN-RELATED"/>
    <property type="match status" value="1"/>
</dbReference>
<evidence type="ECO:0000256" key="4">
    <source>
        <dbReference type="ARBA" id="ARBA00022989"/>
    </source>
</evidence>
<keyword evidence="4 7" id="KW-1133">Transmembrane helix</keyword>
<feature type="transmembrane region" description="Helical" evidence="7">
    <location>
        <begin position="509"/>
        <end position="531"/>
    </location>
</feature>
<dbReference type="PANTHER" id="PTHR21347:SF0">
    <property type="entry name" value="LIPID SCRAMBLASE CLPTM1L"/>
    <property type="match status" value="1"/>
</dbReference>
<protein>
    <submittedName>
        <fullName evidence="8">Uncharacterized protein</fullName>
    </submittedName>
</protein>
<sequence>MGLLGRGVTLLTVALFAVYLGNIVFAIISLFFPTFYFPYYNPRPASADSSTNGGGPVRYHTPFFQPDQRFHIDLYVQPRTSSFQDLVRQRGRSQHRPLWSTTTTDGGSPLSLREIDLNLERNITWPVTFESRPVHGSLGDTKEEAAQELDAQGLQLTAVVYPDYVDWQNPETWQNRPDVLVTTVPLTVLAKRDLYTERNLLGDEATGTPAPSPKAVDASDAHPVPHWKSRLAIDLVNDRSHYPHSGVPGDYARSLRVALTTDDRPYLPLLGANPMATRREHLKPVADLAVTSTDGGEDSTSSAAQWVFPLTLTIKTVPLGWYRLTRVLDASFAQLSAGQNPILGVSGNEVESLRKMIFEVNPTLLAITILAATLHLLFETLAVKADIAHWSRKANVRGISRSSVMMAAVTAWLSVLYVWDRRRDSGVLVLGGAVVSAVVESWKAMKLRRLLKREEHEARVGKAKPVEGAAGQKADEKTPLTDEDSLDPVAPTTDLAESERLSREYDDRIFWRLAYLCVPLIVGYAGYSLVYWKHRGIYSWALDTLMAAIYLLGFVNMTPQLFLNHRLRSVEAMSITTFVYRAINTFVDDLFALVIPMPGLTRASAFRDDIVFVVLLYQWWKFPKRAAQEGEATEGKVKTE</sequence>